<evidence type="ECO:0000313" key="2">
    <source>
        <dbReference type="EMBL" id="MBI4727682.1"/>
    </source>
</evidence>
<sequence>MFKSFLNILYFFTFLFPLVSFAQDSTLNNIQRKLDEQKNARVNLVYSFNTVSYVHKLDKHGGIEKTDTIKTWQKFKGDSLQEYALLYSSDKKEERNGGKKGHRASAQLPRLDDPAYDFLVDQTVGKITFNPKKPKKGNLAGELLYDPQSLTLIQINAAMSKHKWPVNEFSLKTEFVLVEEFLFPSKLWMQAGWNALISRGRIRVESSNTDYNIYK</sequence>
<comment type="caution">
    <text evidence="2">The sequence shown here is derived from an EMBL/GenBank/DDBJ whole genome shotgun (WGS) entry which is preliminary data.</text>
</comment>
<reference evidence="2" key="1">
    <citation type="submission" date="2020-07" db="EMBL/GenBank/DDBJ databases">
        <title>Huge and variable diversity of episymbiotic CPR bacteria and DPANN archaea in groundwater ecosystems.</title>
        <authorList>
            <person name="He C.Y."/>
            <person name="Keren R."/>
            <person name="Whittaker M."/>
            <person name="Farag I.F."/>
            <person name="Doudna J."/>
            <person name="Cate J.H.D."/>
            <person name="Banfield J.F."/>
        </authorList>
    </citation>
    <scope>NUCLEOTIDE SEQUENCE</scope>
    <source>
        <strain evidence="2">NC_groundwater_1520_Pr4_B-0.1um_53_5</strain>
    </source>
</reference>
<evidence type="ECO:0008006" key="4">
    <source>
        <dbReference type="Google" id="ProtNLM"/>
    </source>
</evidence>
<dbReference type="AlphaFoldDB" id="A0A933MJ06"/>
<feature type="chain" id="PRO_5038079440" description="MucB/RseB N-terminal domain-containing protein" evidence="1">
    <location>
        <begin position="23"/>
        <end position="215"/>
    </location>
</feature>
<evidence type="ECO:0000256" key="1">
    <source>
        <dbReference type="SAM" id="SignalP"/>
    </source>
</evidence>
<accession>A0A933MJ06</accession>
<organism evidence="2 3">
    <name type="scientific">candidate division TA06 bacterium</name>
    <dbReference type="NCBI Taxonomy" id="2250710"/>
    <lineage>
        <taxon>Bacteria</taxon>
        <taxon>Bacteria division TA06</taxon>
    </lineage>
</organism>
<proteinExistence type="predicted"/>
<dbReference type="Proteomes" id="UP000736328">
    <property type="component" value="Unassembled WGS sequence"/>
</dbReference>
<name>A0A933MJ06_UNCT6</name>
<feature type="signal peptide" evidence="1">
    <location>
        <begin position="1"/>
        <end position="22"/>
    </location>
</feature>
<gene>
    <name evidence="2" type="ORF">HY768_10780</name>
</gene>
<evidence type="ECO:0000313" key="3">
    <source>
        <dbReference type="Proteomes" id="UP000736328"/>
    </source>
</evidence>
<dbReference type="EMBL" id="JACQXR010000146">
    <property type="protein sequence ID" value="MBI4727682.1"/>
    <property type="molecule type" value="Genomic_DNA"/>
</dbReference>
<keyword evidence="1" id="KW-0732">Signal</keyword>
<protein>
    <recommendedName>
        <fullName evidence="4">MucB/RseB N-terminal domain-containing protein</fullName>
    </recommendedName>
</protein>